<keyword evidence="3" id="KW-1185">Reference proteome</keyword>
<reference evidence="2" key="1">
    <citation type="submission" date="2021-01" db="UniProtKB">
        <authorList>
            <consortium name="EnsemblPlants"/>
        </authorList>
    </citation>
    <scope>IDENTIFICATION</scope>
</reference>
<evidence type="ECO:0000313" key="2">
    <source>
        <dbReference type="EnsemblPlants" id="Kaladp0016s0238.1.v1.1"/>
    </source>
</evidence>
<dbReference type="Proteomes" id="UP000594263">
    <property type="component" value="Unplaced"/>
</dbReference>
<accession>A0A7N0T0E8</accession>
<organism evidence="2 3">
    <name type="scientific">Kalanchoe fedtschenkoi</name>
    <name type="common">Lavender scallops</name>
    <name type="synonym">South American air plant</name>
    <dbReference type="NCBI Taxonomy" id="63787"/>
    <lineage>
        <taxon>Eukaryota</taxon>
        <taxon>Viridiplantae</taxon>
        <taxon>Streptophyta</taxon>
        <taxon>Embryophyta</taxon>
        <taxon>Tracheophyta</taxon>
        <taxon>Spermatophyta</taxon>
        <taxon>Magnoliopsida</taxon>
        <taxon>eudicotyledons</taxon>
        <taxon>Gunneridae</taxon>
        <taxon>Pentapetalae</taxon>
        <taxon>Saxifragales</taxon>
        <taxon>Crassulaceae</taxon>
        <taxon>Kalanchoe</taxon>
    </lineage>
</organism>
<evidence type="ECO:0000256" key="1">
    <source>
        <dbReference type="ARBA" id="ARBA00006974"/>
    </source>
</evidence>
<dbReference type="Gramene" id="Kaladp0016s0238.1.v1.1">
    <property type="protein sequence ID" value="Kaladp0016s0238.1.v1.1"/>
    <property type="gene ID" value="Kaladp0016s0238.v1.1"/>
</dbReference>
<protein>
    <submittedName>
        <fullName evidence="2">Uncharacterized protein</fullName>
    </submittedName>
</protein>
<comment type="similarity">
    <text evidence="1">Belongs to the ARG7 family.</text>
</comment>
<evidence type="ECO:0000313" key="3">
    <source>
        <dbReference type="Proteomes" id="UP000594263"/>
    </source>
</evidence>
<name>A0A7N0T0E8_KALFE</name>
<dbReference type="InterPro" id="IPR003676">
    <property type="entry name" value="SAUR_fam"/>
</dbReference>
<dbReference type="GO" id="GO:0009733">
    <property type="term" value="P:response to auxin"/>
    <property type="evidence" value="ECO:0007669"/>
    <property type="project" value="InterPro"/>
</dbReference>
<dbReference type="PANTHER" id="PTHR31929">
    <property type="entry name" value="SAUR-LIKE AUXIN-RESPONSIVE PROTEIN FAMILY-RELATED"/>
    <property type="match status" value="1"/>
</dbReference>
<sequence>MGIRMRRAVQAKQVVRRVFSSPEPVPVPKGHLPVYVGEGEFGFEHPMGGLTIPCREEIFVDQTSKIYSSCS</sequence>
<proteinExistence type="inferred from homology"/>
<dbReference type="OMA" id="IGFDHPM"/>
<dbReference type="AlphaFoldDB" id="A0A7N0T0E8"/>
<dbReference type="EnsemblPlants" id="Kaladp0016s0238.1.v1.1">
    <property type="protein sequence ID" value="Kaladp0016s0238.1.v1.1"/>
    <property type="gene ID" value="Kaladp0016s0238.v1.1"/>
</dbReference>